<dbReference type="EC" id="2.1.1.37" evidence="8"/>
<dbReference type="Proteomes" id="UP000293331">
    <property type="component" value="Unassembled WGS sequence"/>
</dbReference>
<sequence length="402" mass="45248">MNKKVIRVMDLFAGAGGFGLGFGLASEKYILTCSLEVDKWAVETLKANNYNEHLIIQNDIRTFDTDKKIKEACSDKPDIIIGGPPCQGFSLAGPAKDPTDPRNSLFKNYAQWVKVHKPKIFVMENVRGILTGKNEKGEKVIDIIKRTFESIGYTVNIWELNAANFGVPQSRERVFIVGSKKGMKIPPPQITHYLPSEKIKLNGSAKHLTQAITVIEAIGDLPFLRAGEGHEVADYAEIASTQFQISSRKNADKIYNHVTMSHTKRIVKRYEEILNGVTIDKVSEDLKVRKRNGNGVVSETEYNSNYRHLKPDMISYTIPASFYSNFVHPNQPRNITSREAARLQSFPDNYVFKGKRTQISSKLLKQLGKDDENHLSQYNQIGNAVPPLLSKAIAQHLLEYLK</sequence>
<keyword evidence="2 6" id="KW-0808">Transferase</keyword>
<evidence type="ECO:0000256" key="4">
    <source>
        <dbReference type="ARBA" id="ARBA00022747"/>
    </source>
</evidence>
<dbReference type="Gene3D" id="3.40.50.150">
    <property type="entry name" value="Vaccinia Virus protein VP39"/>
    <property type="match status" value="1"/>
</dbReference>
<dbReference type="InterPro" id="IPR029063">
    <property type="entry name" value="SAM-dependent_MTases_sf"/>
</dbReference>
<evidence type="ECO:0000256" key="1">
    <source>
        <dbReference type="ARBA" id="ARBA00022603"/>
    </source>
</evidence>
<organism evidence="9 10">
    <name type="scientific">Mucilaginibacter terrigena</name>
    <dbReference type="NCBI Taxonomy" id="2492395"/>
    <lineage>
        <taxon>Bacteria</taxon>
        <taxon>Pseudomonadati</taxon>
        <taxon>Bacteroidota</taxon>
        <taxon>Sphingobacteriia</taxon>
        <taxon>Sphingobacteriales</taxon>
        <taxon>Sphingobacteriaceae</taxon>
        <taxon>Mucilaginibacter</taxon>
    </lineage>
</organism>
<proteinExistence type="inferred from homology"/>
<keyword evidence="10" id="KW-1185">Reference proteome</keyword>
<protein>
    <recommendedName>
        <fullName evidence="8">Cytosine-specific methyltransferase</fullName>
        <ecNumber evidence="8">2.1.1.37</ecNumber>
    </recommendedName>
</protein>
<dbReference type="GO" id="GO:0044027">
    <property type="term" value="P:negative regulation of gene expression via chromosomal CpG island methylation"/>
    <property type="evidence" value="ECO:0007669"/>
    <property type="project" value="TreeGrafter"/>
</dbReference>
<dbReference type="PANTHER" id="PTHR10629:SF52">
    <property type="entry name" value="DNA (CYTOSINE-5)-METHYLTRANSFERASE 1"/>
    <property type="match status" value="1"/>
</dbReference>
<comment type="catalytic activity">
    <reaction evidence="5 8">
        <text>a 2'-deoxycytidine in DNA + S-adenosyl-L-methionine = a 5-methyl-2'-deoxycytidine in DNA + S-adenosyl-L-homocysteine + H(+)</text>
        <dbReference type="Rhea" id="RHEA:13681"/>
        <dbReference type="Rhea" id="RHEA-COMP:11369"/>
        <dbReference type="Rhea" id="RHEA-COMP:11370"/>
        <dbReference type="ChEBI" id="CHEBI:15378"/>
        <dbReference type="ChEBI" id="CHEBI:57856"/>
        <dbReference type="ChEBI" id="CHEBI:59789"/>
        <dbReference type="ChEBI" id="CHEBI:85452"/>
        <dbReference type="ChEBI" id="CHEBI:85454"/>
        <dbReference type="EC" id="2.1.1.37"/>
    </reaction>
</comment>
<evidence type="ECO:0000256" key="5">
    <source>
        <dbReference type="ARBA" id="ARBA00047422"/>
    </source>
</evidence>
<dbReference type="PRINTS" id="PR00105">
    <property type="entry name" value="C5METTRFRASE"/>
</dbReference>
<dbReference type="NCBIfam" id="TIGR00675">
    <property type="entry name" value="dcm"/>
    <property type="match status" value="1"/>
</dbReference>
<dbReference type="InterPro" id="IPR001525">
    <property type="entry name" value="C5_MeTfrase"/>
</dbReference>
<evidence type="ECO:0000256" key="2">
    <source>
        <dbReference type="ARBA" id="ARBA00022679"/>
    </source>
</evidence>
<evidence type="ECO:0000256" key="8">
    <source>
        <dbReference type="RuleBase" id="RU000417"/>
    </source>
</evidence>
<keyword evidence="1 6" id="KW-0489">Methyltransferase</keyword>
<evidence type="ECO:0000313" key="9">
    <source>
        <dbReference type="EMBL" id="RYU86235.1"/>
    </source>
</evidence>
<dbReference type="GO" id="GO:0003677">
    <property type="term" value="F:DNA binding"/>
    <property type="evidence" value="ECO:0007669"/>
    <property type="project" value="TreeGrafter"/>
</dbReference>
<dbReference type="SUPFAM" id="SSF53335">
    <property type="entry name" value="S-adenosyl-L-methionine-dependent methyltransferases"/>
    <property type="match status" value="1"/>
</dbReference>
<dbReference type="InterPro" id="IPR050390">
    <property type="entry name" value="C5-Methyltransferase"/>
</dbReference>
<dbReference type="Pfam" id="PF00145">
    <property type="entry name" value="DNA_methylase"/>
    <property type="match status" value="1"/>
</dbReference>
<evidence type="ECO:0000256" key="7">
    <source>
        <dbReference type="RuleBase" id="RU000416"/>
    </source>
</evidence>
<keyword evidence="4" id="KW-0680">Restriction system</keyword>
<dbReference type="Gene3D" id="3.90.120.10">
    <property type="entry name" value="DNA Methylase, subunit A, domain 2"/>
    <property type="match status" value="1"/>
</dbReference>
<feature type="active site" evidence="6">
    <location>
        <position position="86"/>
    </location>
</feature>
<comment type="caution">
    <text evidence="9">The sequence shown here is derived from an EMBL/GenBank/DDBJ whole genome shotgun (WGS) entry which is preliminary data.</text>
</comment>
<accession>A0A4Q5LL27</accession>
<dbReference type="PANTHER" id="PTHR10629">
    <property type="entry name" value="CYTOSINE-SPECIFIC METHYLTRANSFERASE"/>
    <property type="match status" value="1"/>
</dbReference>
<gene>
    <name evidence="9" type="ORF">EWM62_18690</name>
</gene>
<dbReference type="RefSeq" id="WP_129878201.1">
    <property type="nucleotide sequence ID" value="NZ_SEWG01000010.1"/>
</dbReference>
<dbReference type="OrthoDB" id="32195at2"/>
<dbReference type="PROSITE" id="PS51679">
    <property type="entry name" value="SAM_MT_C5"/>
    <property type="match status" value="1"/>
</dbReference>
<dbReference type="EMBL" id="SEWG01000010">
    <property type="protein sequence ID" value="RYU86235.1"/>
    <property type="molecule type" value="Genomic_DNA"/>
</dbReference>
<dbReference type="InterPro" id="IPR018117">
    <property type="entry name" value="C5_DNA_meth_AS"/>
</dbReference>
<reference evidence="9 10" key="1">
    <citation type="submission" date="2019-02" db="EMBL/GenBank/DDBJ databases">
        <title>Bacterial novel species Mucilaginibacter sp. 17JY9-4 isolated from soil.</title>
        <authorList>
            <person name="Jung H.-Y."/>
        </authorList>
    </citation>
    <scope>NUCLEOTIDE SEQUENCE [LARGE SCALE GENOMIC DNA]</scope>
    <source>
        <strain evidence="9 10">17JY9-4</strain>
    </source>
</reference>
<dbReference type="GO" id="GO:0032259">
    <property type="term" value="P:methylation"/>
    <property type="evidence" value="ECO:0007669"/>
    <property type="project" value="UniProtKB-KW"/>
</dbReference>
<dbReference type="GO" id="GO:0009307">
    <property type="term" value="P:DNA restriction-modification system"/>
    <property type="evidence" value="ECO:0007669"/>
    <property type="project" value="UniProtKB-KW"/>
</dbReference>
<dbReference type="AlphaFoldDB" id="A0A4Q5LL27"/>
<comment type="similarity">
    <text evidence="6 7">Belongs to the class I-like SAM-binding methyltransferase superfamily. C5-methyltransferase family.</text>
</comment>
<dbReference type="GO" id="GO:0003886">
    <property type="term" value="F:DNA (cytosine-5-)-methyltransferase activity"/>
    <property type="evidence" value="ECO:0007669"/>
    <property type="project" value="UniProtKB-EC"/>
</dbReference>
<dbReference type="PROSITE" id="PS00094">
    <property type="entry name" value="C5_MTASE_1"/>
    <property type="match status" value="1"/>
</dbReference>
<evidence type="ECO:0000256" key="6">
    <source>
        <dbReference type="PROSITE-ProRule" id="PRU01016"/>
    </source>
</evidence>
<keyword evidence="3 6" id="KW-0949">S-adenosyl-L-methionine</keyword>
<evidence type="ECO:0000256" key="3">
    <source>
        <dbReference type="ARBA" id="ARBA00022691"/>
    </source>
</evidence>
<name>A0A4Q5LL27_9SPHI</name>
<evidence type="ECO:0000313" key="10">
    <source>
        <dbReference type="Proteomes" id="UP000293331"/>
    </source>
</evidence>